<dbReference type="GO" id="GO:0019843">
    <property type="term" value="F:rRNA binding"/>
    <property type="evidence" value="ECO:0007669"/>
    <property type="project" value="UniProtKB-UniRule"/>
</dbReference>
<dbReference type="PANTHER" id="PTHR21349">
    <property type="entry name" value="50S RIBOSOMAL PROTEIN L21"/>
    <property type="match status" value="1"/>
</dbReference>
<keyword evidence="4 6" id="KW-0689">Ribosomal protein</keyword>
<dbReference type="SUPFAM" id="SSF141091">
    <property type="entry name" value="L21p-like"/>
    <property type="match status" value="1"/>
</dbReference>
<evidence type="ECO:0000256" key="2">
    <source>
        <dbReference type="ARBA" id="ARBA00022730"/>
    </source>
</evidence>
<dbReference type="GO" id="GO:0006412">
    <property type="term" value="P:translation"/>
    <property type="evidence" value="ECO:0007669"/>
    <property type="project" value="UniProtKB-UniRule"/>
</dbReference>
<reference evidence="8 9" key="1">
    <citation type="submission" date="2016-10" db="EMBL/GenBank/DDBJ databases">
        <authorList>
            <person name="de Groot N.N."/>
        </authorList>
    </citation>
    <scope>NUCLEOTIDE SEQUENCE [LARGE SCALE GENOMIC DNA]</scope>
    <source>
        <strain evidence="8 9">APO</strain>
    </source>
</reference>
<proteinExistence type="inferred from homology"/>
<sequence>MYAIIETGGKQYRVEEGTTLVVEKLEVKEGETVKLDKVLAVSKDGELKTGQPMLEGATVDATVVENGKADKVIVFKYKPKKDYRRKKGHRQPYTKLKVQNINL</sequence>
<dbReference type="InterPro" id="IPR036164">
    <property type="entry name" value="bL21-like_sf"/>
</dbReference>
<keyword evidence="3 6" id="KW-0694">RNA-binding</keyword>
<evidence type="ECO:0000313" key="8">
    <source>
        <dbReference type="EMBL" id="SDY86521.1"/>
    </source>
</evidence>
<dbReference type="Pfam" id="PF00829">
    <property type="entry name" value="Ribosomal_L21p"/>
    <property type="match status" value="1"/>
</dbReference>
<name>A0A1H3NC41_9FIRM</name>
<gene>
    <name evidence="6" type="primary">rplU</name>
    <name evidence="8" type="ORF">SAMN05192546_10555</name>
</gene>
<comment type="similarity">
    <text evidence="1 6 7">Belongs to the bacterial ribosomal protein bL21 family.</text>
</comment>
<evidence type="ECO:0000256" key="4">
    <source>
        <dbReference type="ARBA" id="ARBA00022980"/>
    </source>
</evidence>
<evidence type="ECO:0000256" key="5">
    <source>
        <dbReference type="ARBA" id="ARBA00023274"/>
    </source>
</evidence>
<accession>A0A1H3NC41</accession>
<dbReference type="GO" id="GO:0005840">
    <property type="term" value="C:ribosome"/>
    <property type="evidence" value="ECO:0007669"/>
    <property type="project" value="UniProtKB-KW"/>
</dbReference>
<dbReference type="AlphaFoldDB" id="A0A1H3NC41"/>
<dbReference type="GO" id="GO:0003735">
    <property type="term" value="F:structural constituent of ribosome"/>
    <property type="evidence" value="ECO:0007669"/>
    <property type="project" value="InterPro"/>
</dbReference>
<keyword evidence="2 6" id="KW-0699">rRNA-binding</keyword>
<comment type="subunit">
    <text evidence="6">Part of the 50S ribosomal subunit. Contacts protein L20.</text>
</comment>
<evidence type="ECO:0000256" key="6">
    <source>
        <dbReference type="HAMAP-Rule" id="MF_01363"/>
    </source>
</evidence>
<dbReference type="NCBIfam" id="TIGR00061">
    <property type="entry name" value="L21"/>
    <property type="match status" value="1"/>
</dbReference>
<dbReference type="RefSeq" id="WP_093313056.1">
    <property type="nucleotide sequence ID" value="NZ_FNPV01000005.1"/>
</dbReference>
<dbReference type="GO" id="GO:1990904">
    <property type="term" value="C:ribonucleoprotein complex"/>
    <property type="evidence" value="ECO:0007669"/>
    <property type="project" value="UniProtKB-KW"/>
</dbReference>
<evidence type="ECO:0000256" key="3">
    <source>
        <dbReference type="ARBA" id="ARBA00022884"/>
    </source>
</evidence>
<comment type="function">
    <text evidence="6 7">This protein binds to 23S rRNA in the presence of protein L20.</text>
</comment>
<dbReference type="STRING" id="159292.SAMN05192546_10555"/>
<dbReference type="HAMAP" id="MF_01363">
    <property type="entry name" value="Ribosomal_bL21"/>
    <property type="match status" value="1"/>
</dbReference>
<evidence type="ECO:0000256" key="7">
    <source>
        <dbReference type="RuleBase" id="RU000562"/>
    </source>
</evidence>
<protein>
    <recommendedName>
        <fullName evidence="6">Large ribosomal subunit protein bL21</fullName>
    </recommendedName>
</protein>
<dbReference type="InterPro" id="IPR028909">
    <property type="entry name" value="bL21-like"/>
</dbReference>
<dbReference type="GO" id="GO:0005737">
    <property type="term" value="C:cytoplasm"/>
    <property type="evidence" value="ECO:0007669"/>
    <property type="project" value="UniProtKB-ARBA"/>
</dbReference>
<keyword evidence="5 6" id="KW-0687">Ribonucleoprotein</keyword>
<dbReference type="PANTHER" id="PTHR21349:SF0">
    <property type="entry name" value="LARGE RIBOSOMAL SUBUNIT PROTEIN BL21M"/>
    <property type="match status" value="1"/>
</dbReference>
<dbReference type="InterPro" id="IPR001787">
    <property type="entry name" value="Ribosomal_bL21"/>
</dbReference>
<dbReference type="OrthoDB" id="9813334at2"/>
<dbReference type="InterPro" id="IPR018258">
    <property type="entry name" value="Ribosomal_bL21_CS"/>
</dbReference>
<dbReference type="EMBL" id="FNPV01000005">
    <property type="protein sequence ID" value="SDY86521.1"/>
    <property type="molecule type" value="Genomic_DNA"/>
</dbReference>
<evidence type="ECO:0000256" key="1">
    <source>
        <dbReference type="ARBA" id="ARBA00008563"/>
    </source>
</evidence>
<keyword evidence="9" id="KW-1185">Reference proteome</keyword>
<evidence type="ECO:0000313" key="9">
    <source>
        <dbReference type="Proteomes" id="UP000199230"/>
    </source>
</evidence>
<organism evidence="8 9">
    <name type="scientific">Tindallia californiensis</name>
    <dbReference type="NCBI Taxonomy" id="159292"/>
    <lineage>
        <taxon>Bacteria</taxon>
        <taxon>Bacillati</taxon>
        <taxon>Bacillota</taxon>
        <taxon>Clostridia</taxon>
        <taxon>Peptostreptococcales</taxon>
        <taxon>Tindalliaceae</taxon>
        <taxon>Tindallia</taxon>
    </lineage>
</organism>
<dbReference type="Proteomes" id="UP000199230">
    <property type="component" value="Unassembled WGS sequence"/>
</dbReference>
<dbReference type="PROSITE" id="PS01169">
    <property type="entry name" value="RIBOSOMAL_L21"/>
    <property type="match status" value="1"/>
</dbReference>